<dbReference type="EMBL" id="MT141441">
    <property type="protein sequence ID" value="QJA61419.1"/>
    <property type="molecule type" value="Genomic_DNA"/>
</dbReference>
<evidence type="ECO:0000313" key="2">
    <source>
        <dbReference type="EMBL" id="QJA61419.1"/>
    </source>
</evidence>
<organism evidence="1">
    <name type="scientific">viral metagenome</name>
    <dbReference type="NCBI Taxonomy" id="1070528"/>
    <lineage>
        <taxon>unclassified sequences</taxon>
        <taxon>metagenomes</taxon>
        <taxon>organismal metagenomes</taxon>
    </lineage>
</organism>
<sequence>MRLENLYLNFGTSSPEAQAEYITAYRLRRAQDLEKIPTPKKKGVTAKSRLELTEEEKAIMKLLGIKQKDIFALRSIALEAEEEVEETGELFKEDSLDEEEG</sequence>
<evidence type="ECO:0000313" key="3">
    <source>
        <dbReference type="EMBL" id="QJA81539.1"/>
    </source>
</evidence>
<proteinExistence type="predicted"/>
<dbReference type="EMBL" id="MT142462">
    <property type="protein sequence ID" value="QJA81539.1"/>
    <property type="molecule type" value="Genomic_DNA"/>
</dbReference>
<dbReference type="EMBL" id="MT144273">
    <property type="protein sequence ID" value="QJA51560.1"/>
    <property type="molecule type" value="Genomic_DNA"/>
</dbReference>
<evidence type="ECO:0000313" key="4">
    <source>
        <dbReference type="EMBL" id="QJH96537.1"/>
    </source>
</evidence>
<reference evidence="1" key="1">
    <citation type="submission" date="2020-03" db="EMBL/GenBank/DDBJ databases">
        <title>The deep terrestrial virosphere.</title>
        <authorList>
            <person name="Holmfeldt K."/>
            <person name="Nilsson E."/>
            <person name="Simone D."/>
            <person name="Lopez-Fernandez M."/>
            <person name="Wu X."/>
            <person name="de Brujin I."/>
            <person name="Lundin D."/>
            <person name="Andersson A."/>
            <person name="Bertilsson S."/>
            <person name="Dopson M."/>
        </authorList>
    </citation>
    <scope>NUCLEOTIDE SEQUENCE</scope>
    <source>
        <strain evidence="3">MM415A00525</strain>
        <strain evidence="2">MM415B00946</strain>
        <strain evidence="1">TM448A02201</strain>
        <strain evidence="4">TM448B00765</strain>
    </source>
</reference>
<dbReference type="EMBL" id="MT144655">
    <property type="protein sequence ID" value="QJH96537.1"/>
    <property type="molecule type" value="Genomic_DNA"/>
</dbReference>
<dbReference type="AlphaFoldDB" id="A0A6H1ZWI0"/>
<accession>A0A6H1ZWI0</accession>
<gene>
    <name evidence="3" type="ORF">MM415A00525_0042</name>
    <name evidence="2" type="ORF">MM415B00946_0012</name>
    <name evidence="1" type="ORF">TM448A02201_0006</name>
    <name evidence="4" type="ORF">TM448B00765_0009</name>
</gene>
<protein>
    <submittedName>
        <fullName evidence="1">Uncharacterized protein</fullName>
    </submittedName>
</protein>
<evidence type="ECO:0000313" key="1">
    <source>
        <dbReference type="EMBL" id="QJA51560.1"/>
    </source>
</evidence>
<name>A0A6H1ZWI0_9ZZZZ</name>